<proteinExistence type="predicted"/>
<evidence type="ECO:0000313" key="3">
    <source>
        <dbReference type="EMBL" id="MBB5204779.1"/>
    </source>
</evidence>
<sequence length="95" mass="10489">MNTELNPDELQALAKKRVEMKLGFLTHLTVFLAVNGGLALLSVLRGGDFHAPFPLWGWGLGLAIHGLVTLLSLQGQGLRQRMMADELRALRERQA</sequence>
<feature type="transmembrane region" description="Helical" evidence="1">
    <location>
        <begin position="55"/>
        <end position="73"/>
    </location>
</feature>
<keyword evidence="1" id="KW-0812">Transmembrane</keyword>
<dbReference type="Pfam" id="PF13239">
    <property type="entry name" value="2TM"/>
    <property type="match status" value="1"/>
</dbReference>
<comment type="caution">
    <text evidence="3">The sequence shown here is derived from an EMBL/GenBank/DDBJ whole genome shotgun (WGS) entry which is preliminary data.</text>
</comment>
<feature type="domain" description="2TM" evidence="2">
    <location>
        <begin position="14"/>
        <end position="85"/>
    </location>
</feature>
<dbReference type="InterPro" id="IPR025698">
    <property type="entry name" value="2TM_dom"/>
</dbReference>
<protein>
    <recommendedName>
        <fullName evidence="2">2TM domain-containing protein</fullName>
    </recommendedName>
</protein>
<keyword evidence="1" id="KW-1133">Transmembrane helix</keyword>
<gene>
    <name evidence="3" type="ORF">HNQ51_002093</name>
</gene>
<dbReference type="OrthoDB" id="21915at2"/>
<dbReference type="AlphaFoldDB" id="A0A840S8P0"/>
<evidence type="ECO:0000313" key="4">
    <source>
        <dbReference type="Proteomes" id="UP000554837"/>
    </source>
</evidence>
<feature type="transmembrane region" description="Helical" evidence="1">
    <location>
        <begin position="22"/>
        <end position="43"/>
    </location>
</feature>
<evidence type="ECO:0000256" key="1">
    <source>
        <dbReference type="SAM" id="Phobius"/>
    </source>
</evidence>
<keyword evidence="4" id="KW-1185">Reference proteome</keyword>
<dbReference type="Proteomes" id="UP000554837">
    <property type="component" value="Unassembled WGS sequence"/>
</dbReference>
<name>A0A840S8P0_9BURK</name>
<keyword evidence="1" id="KW-0472">Membrane</keyword>
<reference evidence="3 4" key="1">
    <citation type="submission" date="2020-08" db="EMBL/GenBank/DDBJ databases">
        <title>Genomic Encyclopedia of Type Strains, Phase IV (KMG-IV): sequencing the most valuable type-strain genomes for metagenomic binning, comparative biology and taxonomic classification.</title>
        <authorList>
            <person name="Goeker M."/>
        </authorList>
    </citation>
    <scope>NUCLEOTIDE SEQUENCE [LARGE SCALE GENOMIC DNA]</scope>
    <source>
        <strain evidence="3 4">DSM 23958</strain>
    </source>
</reference>
<organism evidence="3 4">
    <name type="scientific">Inhella inkyongensis</name>
    <dbReference type="NCBI Taxonomy" id="392593"/>
    <lineage>
        <taxon>Bacteria</taxon>
        <taxon>Pseudomonadati</taxon>
        <taxon>Pseudomonadota</taxon>
        <taxon>Betaproteobacteria</taxon>
        <taxon>Burkholderiales</taxon>
        <taxon>Sphaerotilaceae</taxon>
        <taxon>Inhella</taxon>
    </lineage>
</organism>
<accession>A0A840S8P0</accession>
<evidence type="ECO:0000259" key="2">
    <source>
        <dbReference type="Pfam" id="PF13239"/>
    </source>
</evidence>
<dbReference type="EMBL" id="JACHHO010000002">
    <property type="protein sequence ID" value="MBB5204779.1"/>
    <property type="molecule type" value="Genomic_DNA"/>
</dbReference>
<dbReference type="RefSeq" id="WP_138855575.1">
    <property type="nucleotide sequence ID" value="NZ_CP040709.1"/>
</dbReference>